<dbReference type="PANTHER" id="PTHR38753">
    <property type="entry name" value="SLR1441 PROTEIN"/>
    <property type="match status" value="1"/>
</dbReference>
<dbReference type="InterPro" id="IPR011335">
    <property type="entry name" value="Restrct_endonuc-II-like"/>
</dbReference>
<gene>
    <name evidence="2" type="ORF">SAMN06264868_11622</name>
</gene>
<evidence type="ECO:0000313" key="2">
    <source>
        <dbReference type="EMBL" id="SMP17577.1"/>
    </source>
</evidence>
<accession>A0AA45WNB3</accession>
<protein>
    <recommendedName>
        <fullName evidence="4">DUF3782 domain-containing protein</fullName>
    </recommendedName>
</protein>
<dbReference type="AlphaFoldDB" id="A0AA45WNB3"/>
<dbReference type="Proteomes" id="UP001157947">
    <property type="component" value="Unassembled WGS sequence"/>
</dbReference>
<name>A0AA45WNB3_9AQUI</name>
<dbReference type="SUPFAM" id="SSF52980">
    <property type="entry name" value="Restriction endonuclease-like"/>
    <property type="match status" value="1"/>
</dbReference>
<dbReference type="EMBL" id="FXTX01000016">
    <property type="protein sequence ID" value="SMP17577.1"/>
    <property type="molecule type" value="Genomic_DNA"/>
</dbReference>
<evidence type="ECO:0008006" key="4">
    <source>
        <dbReference type="Google" id="ProtNLM"/>
    </source>
</evidence>
<evidence type="ECO:0000256" key="1">
    <source>
        <dbReference type="SAM" id="Coils"/>
    </source>
</evidence>
<evidence type="ECO:0000313" key="3">
    <source>
        <dbReference type="Proteomes" id="UP001157947"/>
    </source>
</evidence>
<comment type="caution">
    <text evidence="2">The sequence shown here is derived from an EMBL/GenBank/DDBJ whole genome shotgun (WGS) entry which is preliminary data.</text>
</comment>
<dbReference type="PANTHER" id="PTHR38753:SF1">
    <property type="entry name" value="SLR1441 PROTEIN"/>
    <property type="match status" value="1"/>
</dbReference>
<keyword evidence="1" id="KW-0175">Coiled coil</keyword>
<reference evidence="2" key="1">
    <citation type="submission" date="2017-05" db="EMBL/GenBank/DDBJ databases">
        <authorList>
            <person name="Varghese N."/>
            <person name="Submissions S."/>
        </authorList>
    </citation>
    <scope>NUCLEOTIDE SEQUENCE</scope>
    <source>
        <strain evidence="2">DSM 18763</strain>
    </source>
</reference>
<sequence>MATIKERVDRLEKLMAELIKTQQKTELELQRLSIELQRLSIELQRLTIELQRLSKEMIEFKEENRKQNKDMNKKWGELANKLGTIVEDIIAPAVSPVIKQYFNCEVNDLQVNRKKKDIKTGLKDEFDVIAVSDDCKTVFLVEVKSTPKIDYINEFKDKKIDRFLTLFPEYREYKLIPIFASLRLEEDIVNYLTKQKIYAMAYKEWEYMDILNFDKIDKNN</sequence>
<feature type="coiled-coil region" evidence="1">
    <location>
        <begin position="1"/>
        <end position="70"/>
    </location>
</feature>
<keyword evidence="3" id="KW-1185">Reference proteome</keyword>
<organism evidence="2 3">
    <name type="scientific">Venenivibrio stagnispumantis</name>
    <dbReference type="NCBI Taxonomy" id="407998"/>
    <lineage>
        <taxon>Bacteria</taxon>
        <taxon>Pseudomonadati</taxon>
        <taxon>Aquificota</taxon>
        <taxon>Aquificia</taxon>
        <taxon>Aquificales</taxon>
        <taxon>Hydrogenothermaceae</taxon>
        <taxon>Venenivibrio</taxon>
    </lineage>
</organism>
<dbReference type="RefSeq" id="WP_265134181.1">
    <property type="nucleotide sequence ID" value="NZ_FXTX01000016.1"/>
</dbReference>
<proteinExistence type="predicted"/>